<keyword evidence="3" id="KW-1185">Reference proteome</keyword>
<comment type="caution">
    <text evidence="2">The sequence shown here is derived from an EMBL/GenBank/DDBJ whole genome shotgun (WGS) entry which is preliminary data.</text>
</comment>
<dbReference type="EMBL" id="SDHZ01000001">
    <property type="protein sequence ID" value="RXK87387.1"/>
    <property type="molecule type" value="Genomic_DNA"/>
</dbReference>
<proteinExistence type="predicted"/>
<dbReference type="Pfam" id="PF08534">
    <property type="entry name" value="Redoxin"/>
    <property type="match status" value="1"/>
</dbReference>
<reference evidence="2 3" key="1">
    <citation type="submission" date="2019-01" db="EMBL/GenBank/DDBJ databases">
        <title>Filimonas sp. strain TTM-71.</title>
        <authorList>
            <person name="Chen W.-M."/>
        </authorList>
    </citation>
    <scope>NUCLEOTIDE SEQUENCE [LARGE SCALE GENOMIC DNA]</scope>
    <source>
        <strain evidence="2 3">TTM-71</strain>
    </source>
</reference>
<dbReference type="AlphaFoldDB" id="A0A4Q1DD25"/>
<dbReference type="InterPro" id="IPR013766">
    <property type="entry name" value="Thioredoxin_domain"/>
</dbReference>
<dbReference type="PANTHER" id="PTHR42852:SF17">
    <property type="entry name" value="THIOREDOXIN-LIKE PROTEIN HI_1115"/>
    <property type="match status" value="1"/>
</dbReference>
<feature type="domain" description="Thioredoxin" evidence="1">
    <location>
        <begin position="238"/>
        <end position="403"/>
    </location>
</feature>
<sequence>MAVILLAVGQGVIAQVPVKTGIWRALLHREDGRDIVFNYEFSWNKNKPVIYILNAEERMKVTDIILAGDSVFVQMPFFESSFRARVYSKDSISGNWIKATATKSVVLPFTASSRYTTRFTAVKGPAATNISGKWAVQLYKPGNEPSPAIGVFTQKNNKVTGSLLTPTGDFRFLEGIVTGDSLVMSAFDGSHALLFTAKVSNQKIANGMLYSGATGQQQWQAVANDTATLPNTAAMYLKSGEEGKLNFRFKDLNGKEVGINDERFKNKVVVIQIMGSWCPNCMDETAFLSDYYKNNKQRGVEMIALAYEYTTDAERSARSLNSFQQRFNITYPVLNTGVAVTDPQRTEKTLPQFTPIKTFPTSIIIDKKGKVRKVDTGFVGPGTGSYYNEYKAEFEKMISALLAES</sequence>
<protein>
    <submittedName>
        <fullName evidence="2">TlpA family protein disulfide reductase</fullName>
    </submittedName>
</protein>
<dbReference type="InterPro" id="IPR013740">
    <property type="entry name" value="Redoxin"/>
</dbReference>
<gene>
    <name evidence="2" type="ORF">ESB13_01230</name>
</gene>
<dbReference type="OrthoDB" id="616241at2"/>
<accession>A0A4Q1DD25</accession>
<name>A0A4Q1DD25_9BACT</name>
<dbReference type="InterPro" id="IPR050553">
    <property type="entry name" value="Thioredoxin_ResA/DsbE_sf"/>
</dbReference>
<evidence type="ECO:0000313" key="2">
    <source>
        <dbReference type="EMBL" id="RXK87387.1"/>
    </source>
</evidence>
<dbReference type="PROSITE" id="PS51352">
    <property type="entry name" value="THIOREDOXIN_2"/>
    <property type="match status" value="1"/>
</dbReference>
<evidence type="ECO:0000313" key="3">
    <source>
        <dbReference type="Proteomes" id="UP000290545"/>
    </source>
</evidence>
<dbReference type="PANTHER" id="PTHR42852">
    <property type="entry name" value="THIOL:DISULFIDE INTERCHANGE PROTEIN DSBE"/>
    <property type="match status" value="1"/>
</dbReference>
<dbReference type="CDD" id="cd02966">
    <property type="entry name" value="TlpA_like_family"/>
    <property type="match status" value="1"/>
</dbReference>
<dbReference type="SUPFAM" id="SSF52833">
    <property type="entry name" value="Thioredoxin-like"/>
    <property type="match status" value="1"/>
</dbReference>
<dbReference type="GO" id="GO:0016491">
    <property type="term" value="F:oxidoreductase activity"/>
    <property type="evidence" value="ECO:0007669"/>
    <property type="project" value="InterPro"/>
</dbReference>
<organism evidence="2 3">
    <name type="scientific">Filimonas effusa</name>
    <dbReference type="NCBI Taxonomy" id="2508721"/>
    <lineage>
        <taxon>Bacteria</taxon>
        <taxon>Pseudomonadati</taxon>
        <taxon>Bacteroidota</taxon>
        <taxon>Chitinophagia</taxon>
        <taxon>Chitinophagales</taxon>
        <taxon>Chitinophagaceae</taxon>
        <taxon>Filimonas</taxon>
    </lineage>
</organism>
<dbReference type="InterPro" id="IPR036249">
    <property type="entry name" value="Thioredoxin-like_sf"/>
</dbReference>
<evidence type="ECO:0000259" key="1">
    <source>
        <dbReference type="PROSITE" id="PS51352"/>
    </source>
</evidence>
<dbReference type="Proteomes" id="UP000290545">
    <property type="component" value="Unassembled WGS sequence"/>
</dbReference>
<dbReference type="Gene3D" id="3.40.30.10">
    <property type="entry name" value="Glutaredoxin"/>
    <property type="match status" value="1"/>
</dbReference>